<sequence length="289" mass="33586">MESKSAKRTKTWLYHFRYLKIFHKDNRHETSEMPINPESQNRGNDESTHFKSNLRKWHRRMKNCFSKNSRIRKLSIETENESQMPSKDAVQEASECMIQGSNIEPRLCVPQEIQSSPVCSIETQNSPKINLTSLSHQLWYWGPVSKALVEAKLEGAPDGAFLVRDSSSDRHIFTISFRSVGKTFHTRIEHTSSGYRFFNHKAQSSVKDLIEEAMRISSDEGLFCYTKSEGIDPNYPVRLLKPLSRYDDVRSLQSLSRFVIRQHINVNEIDKLSLPFSLLSFLKEENYFS</sequence>
<evidence type="ECO:0000259" key="7">
    <source>
        <dbReference type="PROSITE" id="PS50001"/>
    </source>
</evidence>
<keyword evidence="1" id="KW-0341">Growth regulation</keyword>
<evidence type="ECO:0000256" key="5">
    <source>
        <dbReference type="PROSITE-ProRule" id="PRU00191"/>
    </source>
</evidence>
<evidence type="ECO:0000256" key="6">
    <source>
        <dbReference type="SAM" id="MobiDB-lite"/>
    </source>
</evidence>
<reference evidence="9 10" key="1">
    <citation type="submission" date="2024-05" db="EMBL/GenBank/DDBJ databases">
        <title>Genetic variation in Jamaican populations of the coffee berry borer (Hypothenemus hampei).</title>
        <authorList>
            <person name="Errbii M."/>
            <person name="Myrie A."/>
        </authorList>
    </citation>
    <scope>NUCLEOTIDE SEQUENCE [LARGE SCALE GENOMIC DNA]</scope>
    <source>
        <strain evidence="9">JA-Hopewell-2020-01-JO</strain>
        <tissue evidence="9">Whole body</tissue>
    </source>
</reference>
<dbReference type="Proteomes" id="UP001566132">
    <property type="component" value="Unassembled WGS sequence"/>
</dbReference>
<evidence type="ECO:0008006" key="11">
    <source>
        <dbReference type="Google" id="ProtNLM"/>
    </source>
</evidence>
<organism evidence="9 10">
    <name type="scientific">Hypothenemus hampei</name>
    <name type="common">Coffee berry borer</name>
    <dbReference type="NCBI Taxonomy" id="57062"/>
    <lineage>
        <taxon>Eukaryota</taxon>
        <taxon>Metazoa</taxon>
        <taxon>Ecdysozoa</taxon>
        <taxon>Arthropoda</taxon>
        <taxon>Hexapoda</taxon>
        <taxon>Insecta</taxon>
        <taxon>Pterygota</taxon>
        <taxon>Neoptera</taxon>
        <taxon>Endopterygota</taxon>
        <taxon>Coleoptera</taxon>
        <taxon>Polyphaga</taxon>
        <taxon>Cucujiformia</taxon>
        <taxon>Curculionidae</taxon>
        <taxon>Scolytinae</taxon>
        <taxon>Hypothenemus</taxon>
    </lineage>
</organism>
<accession>A0ABD1FEL9</accession>
<dbReference type="PROSITE" id="PS50001">
    <property type="entry name" value="SH2"/>
    <property type="match status" value="1"/>
</dbReference>
<gene>
    <name evidence="9" type="ORF">ABEB36_001457</name>
</gene>
<feature type="domain" description="SOCS box" evidence="8">
    <location>
        <begin position="238"/>
        <end position="288"/>
    </location>
</feature>
<dbReference type="Pfam" id="PF07525">
    <property type="entry name" value="SOCS_box"/>
    <property type="match status" value="1"/>
</dbReference>
<feature type="domain" description="SH2" evidence="7">
    <location>
        <begin position="139"/>
        <end position="243"/>
    </location>
</feature>
<comment type="caution">
    <text evidence="9">The sequence shown here is derived from an EMBL/GenBank/DDBJ whole genome shotgun (WGS) entry which is preliminary data.</text>
</comment>
<evidence type="ECO:0000256" key="3">
    <source>
        <dbReference type="ARBA" id="ARBA00022786"/>
    </source>
</evidence>
<dbReference type="SMART" id="SM00969">
    <property type="entry name" value="SOCS_box"/>
    <property type="match status" value="1"/>
</dbReference>
<evidence type="ECO:0000313" key="10">
    <source>
        <dbReference type="Proteomes" id="UP001566132"/>
    </source>
</evidence>
<dbReference type="SUPFAM" id="SSF55550">
    <property type="entry name" value="SH2 domain"/>
    <property type="match status" value="1"/>
</dbReference>
<evidence type="ECO:0000313" key="9">
    <source>
        <dbReference type="EMBL" id="KAL1517726.1"/>
    </source>
</evidence>
<dbReference type="EMBL" id="JBDJPC010000001">
    <property type="protein sequence ID" value="KAL1517726.1"/>
    <property type="molecule type" value="Genomic_DNA"/>
</dbReference>
<dbReference type="SUPFAM" id="SSF158235">
    <property type="entry name" value="SOCS box-like"/>
    <property type="match status" value="1"/>
</dbReference>
<dbReference type="Gene3D" id="3.30.505.10">
    <property type="entry name" value="SH2 domain"/>
    <property type="match status" value="1"/>
</dbReference>
<evidence type="ECO:0000256" key="4">
    <source>
        <dbReference type="ARBA" id="ARBA00022999"/>
    </source>
</evidence>
<dbReference type="PROSITE" id="PS50225">
    <property type="entry name" value="SOCS"/>
    <property type="match status" value="1"/>
</dbReference>
<dbReference type="InterPro" id="IPR036860">
    <property type="entry name" value="SH2_dom_sf"/>
</dbReference>
<dbReference type="InterPro" id="IPR036036">
    <property type="entry name" value="SOCS_box-like_dom_sf"/>
</dbReference>
<dbReference type="InterPro" id="IPR001496">
    <property type="entry name" value="SOCS_box"/>
</dbReference>
<dbReference type="PANTHER" id="PTHR10155">
    <property type="entry name" value="PHOSPHATIDYLINOSITOL 3-KINASE REGULATORY SUBUNIT"/>
    <property type="match status" value="1"/>
</dbReference>
<dbReference type="PANTHER" id="PTHR10155:SF32">
    <property type="entry name" value="LP02169P"/>
    <property type="match status" value="1"/>
</dbReference>
<dbReference type="CDD" id="cd03717">
    <property type="entry name" value="SOCS_SOCS_like"/>
    <property type="match status" value="1"/>
</dbReference>
<evidence type="ECO:0000259" key="8">
    <source>
        <dbReference type="PROSITE" id="PS50225"/>
    </source>
</evidence>
<dbReference type="AlphaFoldDB" id="A0ABD1FEL9"/>
<name>A0ABD1FEL9_HYPHA</name>
<keyword evidence="10" id="KW-1185">Reference proteome</keyword>
<protein>
    <recommendedName>
        <fullName evidence="11">Suppressor of cytokine signaling 6</fullName>
    </recommendedName>
</protein>
<dbReference type="InterPro" id="IPR000980">
    <property type="entry name" value="SH2"/>
</dbReference>
<proteinExistence type="predicted"/>
<dbReference type="GO" id="GO:0009968">
    <property type="term" value="P:negative regulation of signal transduction"/>
    <property type="evidence" value="ECO:0007669"/>
    <property type="project" value="UniProtKB-KW"/>
</dbReference>
<dbReference type="SMART" id="SM00252">
    <property type="entry name" value="SH2"/>
    <property type="match status" value="1"/>
</dbReference>
<feature type="region of interest" description="Disordered" evidence="6">
    <location>
        <begin position="29"/>
        <end position="52"/>
    </location>
</feature>
<keyword evidence="2" id="KW-0734">Signal transduction inhibitor</keyword>
<keyword evidence="4 5" id="KW-0727">SH2 domain</keyword>
<evidence type="ECO:0000256" key="1">
    <source>
        <dbReference type="ARBA" id="ARBA00022604"/>
    </source>
</evidence>
<evidence type="ECO:0000256" key="2">
    <source>
        <dbReference type="ARBA" id="ARBA00022700"/>
    </source>
</evidence>
<dbReference type="SMART" id="SM00253">
    <property type="entry name" value="SOCS"/>
    <property type="match status" value="1"/>
</dbReference>
<dbReference type="Pfam" id="PF00017">
    <property type="entry name" value="SH2"/>
    <property type="match status" value="1"/>
</dbReference>
<keyword evidence="3" id="KW-0833">Ubl conjugation pathway</keyword>